<dbReference type="Proteomes" id="UP000005361">
    <property type="component" value="Chromosome"/>
</dbReference>
<accession>I8TXD2</accession>
<sequence length="106" mass="11508" precursor="true">MLRKNRLYVSIFLVAITILCSACGAMVHSETSKTVQLGSGTQNQNYQGVAQPTVPKNLKLSEEEQKNGIQKLPILSSTGQPLTPEVQVTHTLPAERQVDASAKPHL</sequence>
<dbReference type="EMBL" id="CP010978">
    <property type="protein sequence ID" value="AJQ29712.1"/>
    <property type="molecule type" value="Genomic_DNA"/>
</dbReference>
<evidence type="ECO:0008006" key="4">
    <source>
        <dbReference type="Google" id="ProtNLM"/>
    </source>
</evidence>
<dbReference type="STRING" id="1192197.JBW_04381"/>
<evidence type="ECO:0000313" key="3">
    <source>
        <dbReference type="Proteomes" id="UP000005361"/>
    </source>
</evidence>
<proteinExistence type="predicted"/>
<protein>
    <recommendedName>
        <fullName evidence="4">Lipoprotein</fullName>
    </recommendedName>
</protein>
<dbReference type="OrthoDB" id="1684494at2"/>
<evidence type="ECO:0000313" key="2">
    <source>
        <dbReference type="EMBL" id="AJQ29712.1"/>
    </source>
</evidence>
<reference evidence="3" key="2">
    <citation type="submission" date="2015-02" db="EMBL/GenBank/DDBJ databases">
        <title>Complete Genome Sequence of Pelosinus fermentans JBW45.</title>
        <authorList>
            <person name="De Leon K.B."/>
            <person name="Utturkar S.M."/>
            <person name="Camilleri L.B."/>
            <person name="Arkin A.P."/>
            <person name="Fields M.W."/>
            <person name="Brown S.D."/>
            <person name="Wall J.D."/>
        </authorList>
    </citation>
    <scope>NUCLEOTIDE SEQUENCE [LARGE SCALE GENOMIC DNA]</scope>
    <source>
        <strain evidence="3">JBW45</strain>
    </source>
</reference>
<feature type="chain" id="PRO_5003714500" description="Lipoprotein" evidence="1">
    <location>
        <begin position="25"/>
        <end position="106"/>
    </location>
</feature>
<dbReference type="HOGENOM" id="CLU_2220651_0_0_9"/>
<keyword evidence="1" id="KW-0732">Signal</keyword>
<feature type="signal peptide" evidence="1">
    <location>
        <begin position="1"/>
        <end position="24"/>
    </location>
</feature>
<gene>
    <name evidence="2" type="ORF">JBW_04381</name>
</gene>
<evidence type="ECO:0000256" key="1">
    <source>
        <dbReference type="SAM" id="SignalP"/>
    </source>
</evidence>
<dbReference type="KEGG" id="pft:JBW_04381"/>
<organism evidence="2 3">
    <name type="scientific">Pelosinus fermentans JBW45</name>
    <dbReference type="NCBI Taxonomy" id="1192197"/>
    <lineage>
        <taxon>Bacteria</taxon>
        <taxon>Bacillati</taxon>
        <taxon>Bacillota</taxon>
        <taxon>Negativicutes</taxon>
        <taxon>Selenomonadales</taxon>
        <taxon>Sporomusaceae</taxon>
        <taxon>Pelosinus</taxon>
    </lineage>
</organism>
<reference evidence="2 3" key="1">
    <citation type="journal article" date="2015" name="Genome Announc.">
        <title>Complete Genome Sequence of Pelosinus fermentans JBW45, a Member of a Remarkably Competitive Group of Negativicutes in the Firmicutes Phylum.</title>
        <authorList>
            <person name="De Leon K.B."/>
            <person name="Utturkar S.M."/>
            <person name="Camilleri L.B."/>
            <person name="Elias D.A."/>
            <person name="Arkin A.P."/>
            <person name="Fields M.W."/>
            <person name="Brown S.D."/>
            <person name="Wall J.D."/>
        </authorList>
    </citation>
    <scope>NUCLEOTIDE SEQUENCE [LARGE SCALE GENOMIC DNA]</scope>
    <source>
        <strain evidence="2 3">JBW45</strain>
    </source>
</reference>
<name>I8TXD2_9FIRM</name>
<dbReference type="RefSeq" id="WP_007958048.1">
    <property type="nucleotide sequence ID" value="NZ_CP010978.1"/>
</dbReference>
<dbReference type="AlphaFoldDB" id="I8TXD2"/>